<comment type="caution">
    <text evidence="3">The sequence shown here is derived from an EMBL/GenBank/DDBJ whole genome shotgun (WGS) entry which is preliminary data.</text>
</comment>
<protein>
    <submittedName>
        <fullName evidence="3">Replication initiation protein</fullName>
    </submittedName>
</protein>
<evidence type="ECO:0000259" key="2">
    <source>
        <dbReference type="Pfam" id="PF01051"/>
    </source>
</evidence>
<dbReference type="OrthoDB" id="1428208at2"/>
<accession>A0A5R8WJ83</accession>
<sequence>MESSQLEVREPHQLEVRQHNAITTARYEYSEIQMDLLFFLLSKLRPEDNTGKYELSIRELSQLTGKQYNYKYLRKATEDMGSRMFEVEDNEAYRQIWMFEGVTYVKGTGNIIFELTQKIRPFLYELKDNFTSFQLYAALNLSSKYAKRVYQITSQWKDKGVTPKMSIERLKRMLNVIDKEGSDKFYRLSSFKARVLDVATEQINANTDLQVGYELIKTGRTYTHLRFTIKRKKEQQLLLAFEHPIDDSKAAACKRNLEELRIIRPDLVQQILSNPDLVAKVNAFVYDLRTEKIKATKNPGGLLLKTLGLVA</sequence>
<reference evidence="3 4" key="1">
    <citation type="submission" date="2019-05" db="EMBL/GenBank/DDBJ databases">
        <title>Hymenobacter edaphi sp. nov., isolated from abandoned arsenic-contaminated farmland soil.</title>
        <authorList>
            <person name="Nie L."/>
        </authorList>
    </citation>
    <scope>NUCLEOTIDE SEQUENCE [LARGE SCALE GENOMIC DNA]</scope>
    <source>
        <strain evidence="3 4">1-3-3-8</strain>
    </source>
</reference>
<keyword evidence="4" id="KW-1185">Reference proteome</keyword>
<evidence type="ECO:0000313" key="4">
    <source>
        <dbReference type="Proteomes" id="UP000305517"/>
    </source>
</evidence>
<dbReference type="Pfam" id="PF01051">
    <property type="entry name" value="Rep3_N"/>
    <property type="match status" value="1"/>
</dbReference>
<evidence type="ECO:0000256" key="1">
    <source>
        <dbReference type="ARBA" id="ARBA00038283"/>
    </source>
</evidence>
<dbReference type="InterPro" id="IPR036390">
    <property type="entry name" value="WH_DNA-bd_sf"/>
</dbReference>
<dbReference type="RefSeq" id="WP_138081563.1">
    <property type="nucleotide sequence ID" value="NZ_VAJM01000016.1"/>
</dbReference>
<gene>
    <name evidence="3" type="ORF">FDY95_23075</name>
</gene>
<dbReference type="GO" id="GO:0003887">
    <property type="term" value="F:DNA-directed DNA polymerase activity"/>
    <property type="evidence" value="ECO:0007669"/>
    <property type="project" value="InterPro"/>
</dbReference>
<dbReference type="InterPro" id="IPR036388">
    <property type="entry name" value="WH-like_DNA-bd_sf"/>
</dbReference>
<proteinExistence type="inferred from homology"/>
<organism evidence="3 4">
    <name type="scientific">Hymenobacter jeollabukensis</name>
    <dbReference type="NCBI Taxonomy" id="2025313"/>
    <lineage>
        <taxon>Bacteria</taxon>
        <taxon>Pseudomonadati</taxon>
        <taxon>Bacteroidota</taxon>
        <taxon>Cytophagia</taxon>
        <taxon>Cytophagales</taxon>
        <taxon>Hymenobacteraceae</taxon>
        <taxon>Hymenobacter</taxon>
    </lineage>
</organism>
<comment type="similarity">
    <text evidence="1">Belongs to the initiator RepB protein family.</text>
</comment>
<dbReference type="InterPro" id="IPR000525">
    <property type="entry name" value="Initiator_Rep_WH1"/>
</dbReference>
<dbReference type="GO" id="GO:0006270">
    <property type="term" value="P:DNA replication initiation"/>
    <property type="evidence" value="ECO:0007669"/>
    <property type="project" value="InterPro"/>
</dbReference>
<dbReference type="Pfam" id="PF21205">
    <property type="entry name" value="Rep3_C"/>
    <property type="match status" value="1"/>
</dbReference>
<feature type="domain" description="Initiator Rep protein WH1" evidence="2">
    <location>
        <begin position="16"/>
        <end position="152"/>
    </location>
</feature>
<dbReference type="EMBL" id="VAJM01000016">
    <property type="protein sequence ID" value="TLM88721.1"/>
    <property type="molecule type" value="Genomic_DNA"/>
</dbReference>
<dbReference type="SUPFAM" id="SSF46785">
    <property type="entry name" value="Winged helix' DNA-binding domain"/>
    <property type="match status" value="2"/>
</dbReference>
<name>A0A5R8WJ83_9BACT</name>
<dbReference type="Proteomes" id="UP000305517">
    <property type="component" value="Unassembled WGS sequence"/>
</dbReference>
<dbReference type="Gene3D" id="1.10.10.10">
    <property type="entry name" value="Winged helix-like DNA-binding domain superfamily/Winged helix DNA-binding domain"/>
    <property type="match status" value="2"/>
</dbReference>
<evidence type="ECO:0000313" key="3">
    <source>
        <dbReference type="EMBL" id="TLM88721.1"/>
    </source>
</evidence>
<dbReference type="AlphaFoldDB" id="A0A5R8WJ83"/>